<feature type="domain" description="HNH nuclease" evidence="2">
    <location>
        <begin position="47"/>
        <end position="100"/>
    </location>
</feature>
<comment type="caution">
    <text evidence="3">The sequence shown here is derived from an EMBL/GenBank/DDBJ whole genome shotgun (WGS) entry which is preliminary data.</text>
</comment>
<dbReference type="PANTHER" id="PTHR33877">
    <property type="entry name" value="SLL1193 PROTEIN"/>
    <property type="match status" value="1"/>
</dbReference>
<dbReference type="EMBL" id="JADLQN010000012">
    <property type="protein sequence ID" value="MBF6358315.1"/>
    <property type="molecule type" value="Genomic_DNA"/>
</dbReference>
<accession>A0ABS0DIM7</accession>
<keyword evidence="4" id="KW-1185">Reference proteome</keyword>
<evidence type="ECO:0000259" key="2">
    <source>
        <dbReference type="SMART" id="SM00507"/>
    </source>
</evidence>
<feature type="compositionally biased region" description="Polar residues" evidence="1">
    <location>
        <begin position="272"/>
        <end position="284"/>
    </location>
</feature>
<dbReference type="InterPro" id="IPR052892">
    <property type="entry name" value="NA-targeting_endonuclease"/>
</dbReference>
<keyword evidence="3" id="KW-0378">Hydrolase</keyword>
<name>A0ABS0DIM7_9NOCA</name>
<dbReference type="SMART" id="SM00507">
    <property type="entry name" value="HNHc"/>
    <property type="match status" value="1"/>
</dbReference>
<proteinExistence type="predicted"/>
<dbReference type="CDD" id="cd00085">
    <property type="entry name" value="HNHc"/>
    <property type="match status" value="1"/>
</dbReference>
<dbReference type="Proteomes" id="UP000707731">
    <property type="component" value="Unassembled WGS sequence"/>
</dbReference>
<dbReference type="InterPro" id="IPR003615">
    <property type="entry name" value="HNH_nuc"/>
</dbReference>
<sequence>MSALSGPLPAWACALEHGRAEHLSCRWCRVCSRSSRAGESEVAVSKRVRFEVLRRDEHRCRYCGARAPEVELTVDHVVPTALGGTDHPSNLVAACWDCNSGKTSTVPDAPLVAEVDASAVAWSRAMAVAAQERAAAYTQDRQLADDFRDMWEDWTWTDFKGTEHTFELPANFGESVRSILAAGLTMTDLEELMSVAMTTPKVKDRFRYFCGCCWTRVTQAQERAREILAAQQPPEPEVLPPPVEREREGGMFRIAEVLEQELDELQQLRNQHAAQDQASNSHQA</sequence>
<evidence type="ECO:0000313" key="3">
    <source>
        <dbReference type="EMBL" id="MBF6358315.1"/>
    </source>
</evidence>
<dbReference type="Pfam" id="PF14279">
    <property type="entry name" value="HNH_5"/>
    <property type="match status" value="1"/>
</dbReference>
<keyword evidence="3" id="KW-0540">Nuclease</keyword>
<protein>
    <submittedName>
        <fullName evidence="3">HNH endonuclease</fullName>
    </submittedName>
</protein>
<reference evidence="3 4" key="1">
    <citation type="submission" date="2020-10" db="EMBL/GenBank/DDBJ databases">
        <title>Identification of Nocardia species via Next-generation sequencing and recognition of intraspecies genetic diversity.</title>
        <authorList>
            <person name="Li P."/>
            <person name="Li P."/>
            <person name="Lu B."/>
        </authorList>
    </citation>
    <scope>NUCLEOTIDE SEQUENCE [LARGE SCALE GENOMIC DNA]</scope>
    <source>
        <strain evidence="3 4">BJ06-0143</strain>
    </source>
</reference>
<dbReference type="GO" id="GO:0004519">
    <property type="term" value="F:endonuclease activity"/>
    <property type="evidence" value="ECO:0007669"/>
    <property type="project" value="UniProtKB-KW"/>
</dbReference>
<dbReference type="InterPro" id="IPR029471">
    <property type="entry name" value="HNH_5"/>
</dbReference>
<dbReference type="PANTHER" id="PTHR33877:SF1">
    <property type="entry name" value="TYPE IV METHYL-DIRECTED RESTRICTION ENZYME ECOKMCRA"/>
    <property type="match status" value="1"/>
</dbReference>
<gene>
    <name evidence="3" type="ORF">IU449_27840</name>
</gene>
<organism evidence="3 4">
    <name type="scientific">Nocardia higoensis</name>
    <dbReference type="NCBI Taxonomy" id="228599"/>
    <lineage>
        <taxon>Bacteria</taxon>
        <taxon>Bacillati</taxon>
        <taxon>Actinomycetota</taxon>
        <taxon>Actinomycetes</taxon>
        <taxon>Mycobacteriales</taxon>
        <taxon>Nocardiaceae</taxon>
        <taxon>Nocardia</taxon>
    </lineage>
</organism>
<evidence type="ECO:0000313" key="4">
    <source>
        <dbReference type="Proteomes" id="UP000707731"/>
    </source>
</evidence>
<keyword evidence="3" id="KW-0255">Endonuclease</keyword>
<evidence type="ECO:0000256" key="1">
    <source>
        <dbReference type="SAM" id="MobiDB-lite"/>
    </source>
</evidence>
<dbReference type="Gene3D" id="1.10.30.50">
    <property type="match status" value="1"/>
</dbReference>
<feature type="region of interest" description="Disordered" evidence="1">
    <location>
        <begin position="265"/>
        <end position="284"/>
    </location>
</feature>